<dbReference type="InterPro" id="IPR011611">
    <property type="entry name" value="PfkB_dom"/>
</dbReference>
<evidence type="ECO:0000256" key="13">
    <source>
        <dbReference type="SAM" id="SignalP"/>
    </source>
</evidence>
<dbReference type="InterPro" id="IPR029056">
    <property type="entry name" value="Ribokinase-like"/>
</dbReference>
<comment type="pathway">
    <text evidence="12">Carbohydrate metabolism; D-ribose degradation; D-ribose 5-phosphate from beta-D-ribopyranose: step 2/2.</text>
</comment>
<dbReference type="eggNOG" id="KOG2855">
    <property type="taxonomic scope" value="Eukaryota"/>
</dbReference>
<dbReference type="GO" id="GO:0005829">
    <property type="term" value="C:cytosol"/>
    <property type="evidence" value="ECO:0007669"/>
    <property type="project" value="TreeGrafter"/>
</dbReference>
<dbReference type="Gene3D" id="3.40.1190.20">
    <property type="match status" value="1"/>
</dbReference>
<evidence type="ECO:0000256" key="4">
    <source>
        <dbReference type="ARBA" id="ARBA00022679"/>
    </source>
</evidence>
<reference evidence="16" key="1">
    <citation type="journal article" date="2013" name="Nature">
        <title>Pan genome of the phytoplankton Emiliania underpins its global distribution.</title>
        <authorList>
            <person name="Read B.A."/>
            <person name="Kegel J."/>
            <person name="Klute M.J."/>
            <person name="Kuo A."/>
            <person name="Lefebvre S.C."/>
            <person name="Maumus F."/>
            <person name="Mayer C."/>
            <person name="Miller J."/>
            <person name="Monier A."/>
            <person name="Salamov A."/>
            <person name="Young J."/>
            <person name="Aguilar M."/>
            <person name="Claverie J.M."/>
            <person name="Frickenhaus S."/>
            <person name="Gonzalez K."/>
            <person name="Herman E.K."/>
            <person name="Lin Y.C."/>
            <person name="Napier J."/>
            <person name="Ogata H."/>
            <person name="Sarno A.F."/>
            <person name="Shmutz J."/>
            <person name="Schroeder D."/>
            <person name="de Vargas C."/>
            <person name="Verret F."/>
            <person name="von Dassow P."/>
            <person name="Valentin K."/>
            <person name="Van de Peer Y."/>
            <person name="Wheeler G."/>
            <person name="Dacks J.B."/>
            <person name="Delwiche C.F."/>
            <person name="Dyhrman S.T."/>
            <person name="Glockner G."/>
            <person name="John U."/>
            <person name="Richards T."/>
            <person name="Worden A.Z."/>
            <person name="Zhang X."/>
            <person name="Grigoriev I.V."/>
            <person name="Allen A.E."/>
            <person name="Bidle K."/>
            <person name="Borodovsky M."/>
            <person name="Bowler C."/>
            <person name="Brownlee C."/>
            <person name="Cock J.M."/>
            <person name="Elias M."/>
            <person name="Gladyshev V.N."/>
            <person name="Groth M."/>
            <person name="Guda C."/>
            <person name="Hadaegh A."/>
            <person name="Iglesias-Rodriguez M.D."/>
            <person name="Jenkins J."/>
            <person name="Jones B.M."/>
            <person name="Lawson T."/>
            <person name="Leese F."/>
            <person name="Lindquist E."/>
            <person name="Lobanov A."/>
            <person name="Lomsadze A."/>
            <person name="Malik S.B."/>
            <person name="Marsh M.E."/>
            <person name="Mackinder L."/>
            <person name="Mock T."/>
            <person name="Mueller-Roeber B."/>
            <person name="Pagarete A."/>
            <person name="Parker M."/>
            <person name="Probert I."/>
            <person name="Quesneville H."/>
            <person name="Raines C."/>
            <person name="Rensing S.A."/>
            <person name="Riano-Pachon D.M."/>
            <person name="Richier S."/>
            <person name="Rokitta S."/>
            <person name="Shiraiwa Y."/>
            <person name="Soanes D.M."/>
            <person name="van der Giezen M."/>
            <person name="Wahlund T.M."/>
            <person name="Williams B."/>
            <person name="Wilson W."/>
            <person name="Wolfe G."/>
            <person name="Wurch L.L."/>
        </authorList>
    </citation>
    <scope>NUCLEOTIDE SEQUENCE</scope>
</reference>
<keyword evidence="4 12" id="KW-0808">Transferase</keyword>
<organism evidence="15 16">
    <name type="scientific">Emiliania huxleyi (strain CCMP1516)</name>
    <dbReference type="NCBI Taxonomy" id="280463"/>
    <lineage>
        <taxon>Eukaryota</taxon>
        <taxon>Haptista</taxon>
        <taxon>Haptophyta</taxon>
        <taxon>Prymnesiophyceae</taxon>
        <taxon>Isochrysidales</taxon>
        <taxon>Noelaerhabdaceae</taxon>
        <taxon>Emiliania</taxon>
    </lineage>
</organism>
<comment type="activity regulation">
    <text evidence="12">Activated by a monovalent cation that binds near, but not in, the active site. The most likely occupant of the site in vivo is potassium. Ion binding induces a conformational change that may alter substrate affinity.</text>
</comment>
<dbReference type="GeneID" id="17270010"/>
<dbReference type="Proteomes" id="UP000013827">
    <property type="component" value="Unassembled WGS sequence"/>
</dbReference>
<feature type="binding site" evidence="12">
    <location>
        <position position="285"/>
    </location>
    <ligand>
        <name>substrate</name>
    </ligand>
</feature>
<keyword evidence="6 12" id="KW-0547">Nucleotide-binding</keyword>
<feature type="binding site" evidence="12">
    <location>
        <position position="215"/>
    </location>
    <ligand>
        <name>ATP</name>
        <dbReference type="ChEBI" id="CHEBI:30616"/>
    </ligand>
</feature>
<feature type="chain" id="PRO_5044053581" description="Ribokinase" evidence="13">
    <location>
        <begin position="17"/>
        <end position="333"/>
    </location>
</feature>
<comment type="subcellular location">
    <subcellularLocation>
        <location evidence="12">Cytoplasm</location>
    </subcellularLocation>
    <subcellularLocation>
        <location evidence="12">Nucleus</location>
    </subcellularLocation>
</comment>
<dbReference type="EnsemblProtists" id="EOD24464">
    <property type="protein sequence ID" value="EOD24464"/>
    <property type="gene ID" value="EMIHUDRAFT_74125"/>
</dbReference>
<dbReference type="GeneID" id="17271189"/>
<evidence type="ECO:0000313" key="16">
    <source>
        <dbReference type="Proteomes" id="UP000013827"/>
    </source>
</evidence>
<dbReference type="GO" id="GO:0005634">
    <property type="term" value="C:nucleus"/>
    <property type="evidence" value="ECO:0007669"/>
    <property type="project" value="UniProtKB-SubCell"/>
</dbReference>
<dbReference type="RefSeq" id="XP_005778073.1">
    <property type="nucleotide sequence ID" value="XM_005778016.1"/>
</dbReference>
<evidence type="ECO:0000256" key="6">
    <source>
        <dbReference type="ARBA" id="ARBA00022741"/>
    </source>
</evidence>
<proteinExistence type="inferred from homology"/>
<evidence type="ECO:0000256" key="10">
    <source>
        <dbReference type="ARBA" id="ARBA00022958"/>
    </source>
</evidence>
<dbReference type="PROSITE" id="PS00584">
    <property type="entry name" value="PFKB_KINASES_2"/>
    <property type="match status" value="1"/>
</dbReference>
<evidence type="ECO:0000256" key="8">
    <source>
        <dbReference type="ARBA" id="ARBA00022840"/>
    </source>
</evidence>
<feature type="binding site" evidence="12">
    <location>
        <begin position="33"/>
        <end position="35"/>
    </location>
    <ligand>
        <name>substrate</name>
    </ligand>
</feature>
<dbReference type="GO" id="GO:0004747">
    <property type="term" value="F:ribokinase activity"/>
    <property type="evidence" value="ECO:0007669"/>
    <property type="project" value="UniProtKB-UniRule"/>
</dbReference>
<feature type="binding site" evidence="12">
    <location>
        <begin position="61"/>
        <end position="65"/>
    </location>
    <ligand>
        <name>substrate</name>
    </ligand>
</feature>
<dbReference type="STRING" id="2903.R1EUD9"/>
<feature type="binding site" evidence="12">
    <location>
        <position position="324"/>
    </location>
    <ligand>
        <name>K(+)</name>
        <dbReference type="ChEBI" id="CHEBI:29103"/>
    </ligand>
</feature>
<feature type="binding site" evidence="12">
    <location>
        <position position="315"/>
    </location>
    <ligand>
        <name>K(+)</name>
        <dbReference type="ChEBI" id="CHEBI:29103"/>
    </ligand>
</feature>
<evidence type="ECO:0000256" key="11">
    <source>
        <dbReference type="ARBA" id="ARBA00023277"/>
    </source>
</evidence>
<feature type="binding site" evidence="12">
    <location>
        <position position="279"/>
    </location>
    <ligand>
        <name>K(+)</name>
        <dbReference type="ChEBI" id="CHEBI:29103"/>
    </ligand>
</feature>
<dbReference type="HAMAP" id="MF_01987">
    <property type="entry name" value="Ribokinase"/>
    <property type="match status" value="1"/>
</dbReference>
<evidence type="ECO:0000256" key="1">
    <source>
        <dbReference type="ARBA" id="ARBA00005380"/>
    </source>
</evidence>
<feature type="signal peptide" evidence="13">
    <location>
        <begin position="1"/>
        <end position="16"/>
    </location>
</feature>
<name>A0A0D3JLS9_EMIH1</name>
<keyword evidence="5 12" id="KW-0479">Metal-binding</keyword>
<comment type="subunit">
    <text evidence="12">Homodimer.</text>
</comment>
<keyword evidence="16" id="KW-1185">Reference proteome</keyword>
<feature type="binding site" evidence="12">
    <location>
        <position position="281"/>
    </location>
    <ligand>
        <name>K(+)</name>
        <dbReference type="ChEBI" id="CHEBI:29103"/>
    </ligand>
</feature>
<evidence type="ECO:0000256" key="5">
    <source>
        <dbReference type="ARBA" id="ARBA00022723"/>
    </source>
</evidence>
<feature type="active site" description="Proton acceptor" evidence="12">
    <location>
        <position position="285"/>
    </location>
</feature>
<comment type="function">
    <text evidence="12">Catalyzes the phosphorylation of ribose at O-5 in a reaction requiring ATP and magnesium. The resulting D-ribose-5-phosphate can then be used either for sythesis of nucleotides, histidine, and tryptophan, or as a component of the pentose phosphate pathway.</text>
</comment>
<dbReference type="InterPro" id="IPR011877">
    <property type="entry name" value="Ribokinase"/>
</dbReference>
<comment type="similarity">
    <text evidence="12">Belongs to the carbohydrate kinase PfkB family. Ribokinase subfamily.</text>
</comment>
<evidence type="ECO:0000256" key="9">
    <source>
        <dbReference type="ARBA" id="ARBA00022842"/>
    </source>
</evidence>
<keyword evidence="11 12" id="KW-0119">Carbohydrate metabolism</keyword>
<dbReference type="AlphaFoldDB" id="A0A0D3JLS9"/>
<evidence type="ECO:0000259" key="14">
    <source>
        <dbReference type="Pfam" id="PF00294"/>
    </source>
</evidence>
<dbReference type="KEGG" id="ehx:EMIHUDRAFT_73800"/>
<dbReference type="GO" id="GO:0005524">
    <property type="term" value="F:ATP binding"/>
    <property type="evidence" value="ECO:0007669"/>
    <property type="project" value="UniProtKB-UniRule"/>
</dbReference>
<dbReference type="GO" id="GO:0046872">
    <property type="term" value="F:metal ion binding"/>
    <property type="evidence" value="ECO:0007669"/>
    <property type="project" value="UniProtKB-KW"/>
</dbReference>
<dbReference type="InterPro" id="IPR002173">
    <property type="entry name" value="Carboh/pur_kinase_PfkB_CS"/>
</dbReference>
<evidence type="ECO:0000313" key="15">
    <source>
        <dbReference type="EnsemblProtists" id="EOD24464"/>
    </source>
</evidence>
<evidence type="ECO:0000256" key="7">
    <source>
        <dbReference type="ARBA" id="ARBA00022777"/>
    </source>
</evidence>
<dbReference type="SUPFAM" id="SSF53613">
    <property type="entry name" value="Ribokinase-like"/>
    <property type="match status" value="1"/>
</dbReference>
<feature type="binding site" evidence="12">
    <location>
        <position position="318"/>
    </location>
    <ligand>
        <name>K(+)</name>
        <dbReference type="ChEBI" id="CHEBI:29103"/>
    </ligand>
</feature>
<comment type="cofactor">
    <cofactor evidence="12">
        <name>Mg(2+)</name>
        <dbReference type="ChEBI" id="CHEBI:18420"/>
    </cofactor>
    <text evidence="12">Requires a divalent cation, most likely magnesium in vivo, as an electrophilic catalyst to aid phosphoryl group transfer. It is the chelate of the metal and the nucleotide that is the actual substrate.</text>
</comment>
<feature type="binding site" evidence="12">
    <location>
        <begin position="284"/>
        <end position="285"/>
    </location>
    <ligand>
        <name>ATP</name>
        <dbReference type="ChEBI" id="CHEBI:30616"/>
    </ligand>
</feature>
<comment type="similarity">
    <text evidence="1">Belongs to the carbohydrate kinase pfkB family.</text>
</comment>
<accession>A0A0D3JLS9</accession>
<dbReference type="PANTHER" id="PTHR10584">
    <property type="entry name" value="SUGAR KINASE"/>
    <property type="match status" value="1"/>
</dbReference>
<dbReference type="KEGG" id="ehx:EMIHUDRAFT_74125"/>
<dbReference type="GO" id="GO:0019303">
    <property type="term" value="P:D-ribose catabolic process"/>
    <property type="evidence" value="ECO:0007669"/>
    <property type="project" value="UniProtKB-UniRule"/>
</dbReference>
<reference evidence="15" key="2">
    <citation type="submission" date="2024-10" db="UniProtKB">
        <authorList>
            <consortium name="EnsemblProtists"/>
        </authorList>
    </citation>
    <scope>IDENTIFICATION</scope>
</reference>
<dbReference type="EnsemblProtists" id="EOD25644">
    <property type="protein sequence ID" value="EOD25644"/>
    <property type="gene ID" value="EMIHUDRAFT_73800"/>
</dbReference>
<dbReference type="RefSeq" id="XP_005776893.1">
    <property type="nucleotide sequence ID" value="XM_005776836.1"/>
</dbReference>
<evidence type="ECO:0000256" key="3">
    <source>
        <dbReference type="ARBA" id="ARBA00016943"/>
    </source>
</evidence>
<dbReference type="HOGENOM" id="CLU_027634_2_3_1"/>
<dbReference type="CDD" id="cd01174">
    <property type="entry name" value="ribokinase"/>
    <property type="match status" value="1"/>
</dbReference>
<dbReference type="Pfam" id="PF00294">
    <property type="entry name" value="PfkB"/>
    <property type="match status" value="1"/>
</dbReference>
<dbReference type="OMA" id="DIVLIQQ"/>
<keyword evidence="13" id="KW-0732">Signal</keyword>
<dbReference type="PaxDb" id="2903-EOD24464"/>
<feature type="binding site" evidence="12">
    <location>
        <begin position="251"/>
        <end position="256"/>
    </location>
    <ligand>
        <name>ATP</name>
        <dbReference type="ChEBI" id="CHEBI:30616"/>
    </ligand>
</feature>
<sequence length="333" mass="33390">MLRALLSLLTLSAATGDNCASASPNIVVVGWSCMDMISYVPALPAAGETLAGSRFSLGYGGKGANQAVQAAKLGSRVAMVTKVGDDLHGNSTIRNFEAHGVAISHVSRGPPGVSHGVAPITVDQSSGENSIVIVLGAGGLLSPEDVRKAQPAFAEAGRPPGGVLLAQLEVPLETTLEALSLARAADLTTVLNTAPAPSQGLPDALWPLVDIVVANEPELAALAAAPTATNADVEAAAAVLLARGARSVLVTLGPRGCALFNASEAPVFVSAPRVVAPRDTTGAGDAFLGAFAHHLSSGAAIKTALRRANECAAASVEREGTQSSYESAASLAA</sequence>
<keyword evidence="7 12" id="KW-0418">Kinase</keyword>
<protein>
    <recommendedName>
        <fullName evidence="3 12">Ribokinase</fullName>
        <shortName evidence="12">RK</shortName>
        <ecNumber evidence="2 12">2.7.1.15</ecNumber>
    </recommendedName>
</protein>
<evidence type="ECO:0000256" key="2">
    <source>
        <dbReference type="ARBA" id="ARBA00012035"/>
    </source>
</evidence>
<dbReference type="InterPro" id="IPR002139">
    <property type="entry name" value="Ribo/fructo_kinase"/>
</dbReference>
<keyword evidence="9 12" id="KW-0460">Magnesium</keyword>
<keyword evidence="8 12" id="KW-0067">ATP-binding</keyword>
<feature type="domain" description="Carbohydrate kinase PfkB" evidence="14">
    <location>
        <begin position="25"/>
        <end position="326"/>
    </location>
</feature>
<dbReference type="EC" id="2.7.1.15" evidence="2 12"/>
<keyword evidence="10 12" id="KW-0630">Potassium</keyword>
<feature type="binding site" evidence="12">
    <location>
        <position position="169"/>
    </location>
    <ligand>
        <name>substrate</name>
    </ligand>
</feature>
<keyword evidence="12" id="KW-0539">Nucleus</keyword>
<evidence type="ECO:0000256" key="12">
    <source>
        <dbReference type="HAMAP-Rule" id="MF_03215"/>
    </source>
</evidence>
<feature type="binding site" evidence="12">
    <location>
        <position position="309"/>
    </location>
    <ligand>
        <name>ATP</name>
        <dbReference type="ChEBI" id="CHEBI:30616"/>
    </ligand>
</feature>
<comment type="caution">
    <text evidence="12">Lacks conserved residue(s) required for the propagation of feature annotation.</text>
</comment>
<dbReference type="PANTHER" id="PTHR10584:SF166">
    <property type="entry name" value="RIBOKINASE"/>
    <property type="match status" value="1"/>
</dbReference>
<comment type="catalytic activity">
    <reaction evidence="12">
        <text>D-ribose + ATP = D-ribose 5-phosphate + ADP + H(+)</text>
        <dbReference type="Rhea" id="RHEA:13697"/>
        <dbReference type="ChEBI" id="CHEBI:15378"/>
        <dbReference type="ChEBI" id="CHEBI:30616"/>
        <dbReference type="ChEBI" id="CHEBI:47013"/>
        <dbReference type="ChEBI" id="CHEBI:78346"/>
        <dbReference type="ChEBI" id="CHEBI:456216"/>
        <dbReference type="EC" id="2.7.1.15"/>
    </reaction>
</comment>
<keyword evidence="12" id="KW-0963">Cytoplasm</keyword>
<dbReference type="PRINTS" id="PR00990">
    <property type="entry name" value="RIBOKINASE"/>
</dbReference>
<feature type="binding site" evidence="12">
    <location>
        <position position="320"/>
    </location>
    <ligand>
        <name>K(+)</name>
        <dbReference type="ChEBI" id="CHEBI:29103"/>
    </ligand>
</feature>